<dbReference type="InterPro" id="IPR028098">
    <property type="entry name" value="Glyco_trans_4-like_N"/>
</dbReference>
<name>A0A382QXV8_9ZZZZ</name>
<feature type="non-terminal residue" evidence="3">
    <location>
        <position position="301"/>
    </location>
</feature>
<dbReference type="EMBL" id="UINC01117673">
    <property type="protein sequence ID" value="SVC90266.1"/>
    <property type="molecule type" value="Genomic_DNA"/>
</dbReference>
<feature type="domain" description="Glycosyltransferase subfamily 4-like N-terminal" evidence="2">
    <location>
        <begin position="14"/>
        <end position="166"/>
    </location>
</feature>
<dbReference type="PANTHER" id="PTHR45947:SF3">
    <property type="entry name" value="SULFOQUINOVOSYL TRANSFERASE SQD2"/>
    <property type="match status" value="1"/>
</dbReference>
<dbReference type="AlphaFoldDB" id="A0A382QXV8"/>
<sequence length="301" mass="34109">MKILRIYTRLPPLIGGMEKHIAQLTKEQIKLGHDVTIYFNKGDKVSSHDVQVSKYSLYKLKPQFLGFFLFHFLVLIRLLRNKNKFELIHIHGDWSSLVFSKLIKKIVGAEKLILTVHDELSKKILHKKAFSKLLENVDILFATGYKAASQLNKLSNNKVIVQPSGIQKIFLDSKTRDFNKSSFQIITVANLFKKKNLDLVLDIAKELPLVKFLVIGEGPEKNYLLGRVKNEKLSNIQILGYKNSIELRSLYYQSDVFILTSIKEGTPTAMLEAMACGLPIVANDAGGVKRILGSHNYIADI</sequence>
<evidence type="ECO:0000259" key="1">
    <source>
        <dbReference type="Pfam" id="PF00534"/>
    </source>
</evidence>
<feature type="non-terminal residue" evidence="3">
    <location>
        <position position="1"/>
    </location>
</feature>
<evidence type="ECO:0008006" key="4">
    <source>
        <dbReference type="Google" id="ProtNLM"/>
    </source>
</evidence>
<dbReference type="Gene3D" id="3.40.50.2000">
    <property type="entry name" value="Glycogen Phosphorylase B"/>
    <property type="match status" value="2"/>
</dbReference>
<gene>
    <name evidence="3" type="ORF">METZ01_LOCUS343120</name>
</gene>
<dbReference type="CDD" id="cd03801">
    <property type="entry name" value="GT4_PimA-like"/>
    <property type="match status" value="1"/>
</dbReference>
<dbReference type="InterPro" id="IPR050194">
    <property type="entry name" value="Glycosyltransferase_grp1"/>
</dbReference>
<dbReference type="PANTHER" id="PTHR45947">
    <property type="entry name" value="SULFOQUINOVOSYL TRANSFERASE SQD2"/>
    <property type="match status" value="1"/>
</dbReference>
<organism evidence="3">
    <name type="scientific">marine metagenome</name>
    <dbReference type="NCBI Taxonomy" id="408172"/>
    <lineage>
        <taxon>unclassified sequences</taxon>
        <taxon>metagenomes</taxon>
        <taxon>ecological metagenomes</taxon>
    </lineage>
</organism>
<dbReference type="Pfam" id="PF00534">
    <property type="entry name" value="Glycos_transf_1"/>
    <property type="match status" value="1"/>
</dbReference>
<dbReference type="InterPro" id="IPR001296">
    <property type="entry name" value="Glyco_trans_1"/>
</dbReference>
<reference evidence="3" key="1">
    <citation type="submission" date="2018-05" db="EMBL/GenBank/DDBJ databases">
        <authorList>
            <person name="Lanie J.A."/>
            <person name="Ng W.-L."/>
            <person name="Kazmierczak K.M."/>
            <person name="Andrzejewski T.M."/>
            <person name="Davidsen T.M."/>
            <person name="Wayne K.J."/>
            <person name="Tettelin H."/>
            <person name="Glass J.I."/>
            <person name="Rusch D."/>
            <person name="Podicherti R."/>
            <person name="Tsui H.-C.T."/>
            <person name="Winkler M.E."/>
        </authorList>
    </citation>
    <scope>NUCLEOTIDE SEQUENCE</scope>
</reference>
<protein>
    <recommendedName>
        <fullName evidence="4">Glycosyltransferase subfamily 4-like N-terminal domain-containing protein</fullName>
    </recommendedName>
</protein>
<feature type="domain" description="Glycosyl transferase family 1" evidence="1">
    <location>
        <begin position="176"/>
        <end position="295"/>
    </location>
</feature>
<dbReference type="SUPFAM" id="SSF53756">
    <property type="entry name" value="UDP-Glycosyltransferase/glycogen phosphorylase"/>
    <property type="match status" value="1"/>
</dbReference>
<dbReference type="Pfam" id="PF13439">
    <property type="entry name" value="Glyco_transf_4"/>
    <property type="match status" value="1"/>
</dbReference>
<evidence type="ECO:0000259" key="2">
    <source>
        <dbReference type="Pfam" id="PF13439"/>
    </source>
</evidence>
<dbReference type="GO" id="GO:0016757">
    <property type="term" value="F:glycosyltransferase activity"/>
    <property type="evidence" value="ECO:0007669"/>
    <property type="project" value="InterPro"/>
</dbReference>
<proteinExistence type="predicted"/>
<accession>A0A382QXV8</accession>
<evidence type="ECO:0000313" key="3">
    <source>
        <dbReference type="EMBL" id="SVC90266.1"/>
    </source>
</evidence>